<feature type="domain" description="N-acetyltransferase" evidence="1">
    <location>
        <begin position="12"/>
        <end position="171"/>
    </location>
</feature>
<dbReference type="InterPro" id="IPR000182">
    <property type="entry name" value="GNAT_dom"/>
</dbReference>
<evidence type="ECO:0000259" key="1">
    <source>
        <dbReference type="PROSITE" id="PS51186"/>
    </source>
</evidence>
<dbReference type="Proteomes" id="UP000215703">
    <property type="component" value="Chromosome"/>
</dbReference>
<dbReference type="Gene3D" id="3.40.630.30">
    <property type="match status" value="1"/>
</dbReference>
<gene>
    <name evidence="2" type="ORF">CIT37_24735</name>
</gene>
<dbReference type="GeneID" id="92965838"/>
<reference evidence="2 3" key="1">
    <citation type="journal article" date="2014" name="Int. J. Syst. Evol. Microbiol.">
        <title>Bradyrhizobium ottawaense sp. nov., a symbiotic nitrogen fixing bacterium from root nodules of soybeans in Canada.</title>
        <authorList>
            <person name="Yu X."/>
            <person name="Cloutier S."/>
            <person name="Tambong J.T."/>
            <person name="Bromfield E.S."/>
        </authorList>
    </citation>
    <scope>NUCLEOTIDE SEQUENCE [LARGE SCALE GENOMIC DNA]</scope>
    <source>
        <strain evidence="2 3">OO99</strain>
    </source>
</reference>
<dbReference type="AlphaFoldDB" id="A0A2U8PB48"/>
<dbReference type="EMBL" id="CP029425">
    <property type="protein sequence ID" value="AWL95001.1"/>
    <property type="molecule type" value="Genomic_DNA"/>
</dbReference>
<keyword evidence="2" id="KW-0808">Transferase</keyword>
<organism evidence="2 3">
    <name type="scientific">Bradyrhizobium ottawaense</name>
    <dbReference type="NCBI Taxonomy" id="931866"/>
    <lineage>
        <taxon>Bacteria</taxon>
        <taxon>Pseudomonadati</taxon>
        <taxon>Pseudomonadota</taxon>
        <taxon>Alphaproteobacteria</taxon>
        <taxon>Hyphomicrobiales</taxon>
        <taxon>Nitrobacteraceae</taxon>
        <taxon>Bradyrhizobium</taxon>
    </lineage>
</organism>
<dbReference type="KEGG" id="bot:CIT37_24735"/>
<protein>
    <submittedName>
        <fullName evidence="2">GNAT family N-acetyltransferase</fullName>
    </submittedName>
</protein>
<sequence length="176" mass="19754">MISHAAGAQADVEIRRLNVDDLDLFRDIRAEALQMHPQTFGSPEEDEGGEPMMAAYRRWLDGMILGAFRCGSLMGVAGFYVSPDRRSQHRGNIFTVYVREEGRGKGVGDRLIKELLAHAEARGEQVHLAVLLESTAAIKINTYKRNGFEIYGTDPAAVRIGEATYDKYFMVRKFSR</sequence>
<evidence type="ECO:0000313" key="2">
    <source>
        <dbReference type="EMBL" id="AWL95001.1"/>
    </source>
</evidence>
<proteinExistence type="predicted"/>
<name>A0A2U8PB48_9BRAD</name>
<dbReference type="CDD" id="cd04301">
    <property type="entry name" value="NAT_SF"/>
    <property type="match status" value="1"/>
</dbReference>
<dbReference type="RefSeq" id="WP_095425604.1">
    <property type="nucleotide sequence ID" value="NZ_CP029425.2"/>
</dbReference>
<dbReference type="PROSITE" id="PS51186">
    <property type="entry name" value="GNAT"/>
    <property type="match status" value="1"/>
</dbReference>
<dbReference type="InterPro" id="IPR016181">
    <property type="entry name" value="Acyl_CoA_acyltransferase"/>
</dbReference>
<accession>A0A2U8PB48</accession>
<evidence type="ECO:0000313" key="3">
    <source>
        <dbReference type="Proteomes" id="UP000215703"/>
    </source>
</evidence>
<dbReference type="GO" id="GO:0016747">
    <property type="term" value="F:acyltransferase activity, transferring groups other than amino-acyl groups"/>
    <property type="evidence" value="ECO:0007669"/>
    <property type="project" value="InterPro"/>
</dbReference>
<reference evidence="2 3" key="2">
    <citation type="journal article" date="2017" name="Syst. Appl. Microbiol.">
        <title>Soybeans inoculated with root zone soils of Canadian native legumes harbour diverse and novel Bradyrhizobium spp. that possess agricultural potential.</title>
        <authorList>
            <person name="Bromfield E.S.P."/>
            <person name="Cloutier S."/>
            <person name="Tambong J.T."/>
            <person name="Tran Thi T.V."/>
        </authorList>
    </citation>
    <scope>NUCLEOTIDE SEQUENCE [LARGE SCALE GENOMIC DNA]</scope>
    <source>
        <strain evidence="2 3">OO99</strain>
    </source>
</reference>
<dbReference type="Pfam" id="PF00583">
    <property type="entry name" value="Acetyltransf_1"/>
    <property type="match status" value="1"/>
</dbReference>
<dbReference type="SUPFAM" id="SSF55729">
    <property type="entry name" value="Acyl-CoA N-acyltransferases (Nat)"/>
    <property type="match status" value="1"/>
</dbReference>